<keyword evidence="2" id="KW-1185">Reference proteome</keyword>
<dbReference type="PANTHER" id="PTHR12475:SF4">
    <property type="entry name" value="PROTEIN THEM6"/>
    <property type="match status" value="1"/>
</dbReference>
<dbReference type="Gene3D" id="3.10.129.10">
    <property type="entry name" value="Hotdog Thioesterase"/>
    <property type="match status" value="1"/>
</dbReference>
<reference evidence="2" key="1">
    <citation type="submission" date="2017-05" db="EMBL/GenBank/DDBJ databases">
        <authorList>
            <person name="Rodrigo-Torres L."/>
            <person name="Arahal R. D."/>
            <person name="Lucena T."/>
        </authorList>
    </citation>
    <scope>NUCLEOTIDE SEQUENCE [LARGE SCALE GENOMIC DNA]</scope>
    <source>
        <strain evidence="2">CECT 8899</strain>
    </source>
</reference>
<gene>
    <name evidence="1" type="ORF">LOM8899_01148</name>
</gene>
<dbReference type="OrthoDB" id="3727779at2"/>
<accession>A0A238LBB0</accession>
<dbReference type="RefSeq" id="WP_093991116.1">
    <property type="nucleotide sequence ID" value="NZ_FXZK01000001.1"/>
</dbReference>
<protein>
    <recommendedName>
        <fullName evidence="3">Thioesterase superfamily protein</fullName>
    </recommendedName>
</protein>
<evidence type="ECO:0000313" key="2">
    <source>
        <dbReference type="Proteomes" id="UP000201613"/>
    </source>
</evidence>
<dbReference type="SUPFAM" id="SSF54637">
    <property type="entry name" value="Thioesterase/thiol ester dehydrase-isomerase"/>
    <property type="match status" value="1"/>
</dbReference>
<organism evidence="1 2">
    <name type="scientific">Flavimaricola marinus</name>
    <dbReference type="NCBI Taxonomy" id="1819565"/>
    <lineage>
        <taxon>Bacteria</taxon>
        <taxon>Pseudomonadati</taxon>
        <taxon>Pseudomonadota</taxon>
        <taxon>Alphaproteobacteria</taxon>
        <taxon>Rhodobacterales</taxon>
        <taxon>Paracoccaceae</taxon>
        <taxon>Flavimaricola</taxon>
    </lineage>
</organism>
<dbReference type="AlphaFoldDB" id="A0A238LBB0"/>
<name>A0A238LBB0_9RHOB</name>
<evidence type="ECO:0000313" key="1">
    <source>
        <dbReference type="EMBL" id="SMY07017.1"/>
    </source>
</evidence>
<dbReference type="InterPro" id="IPR029069">
    <property type="entry name" value="HotDog_dom_sf"/>
</dbReference>
<proteinExistence type="predicted"/>
<sequence length="180" mass="20838">MYPFIRQFKSIWSAKRQSPLSILDVHVSQHRCWPHDLDMYLEMNNGRVLTMLDLGRYGLAVRAGLIKMLARERWGLAVAGATTRYRKRIRPFAKFEMRTRCIGWDDKFLYMEQTIWLGEECAFQGLLRTCLTDRNGIVSTQRSLAAYGADPTSPPLPAWVQAWIDADAVRPWPPERPGPR</sequence>
<dbReference type="Proteomes" id="UP000201613">
    <property type="component" value="Unassembled WGS sequence"/>
</dbReference>
<dbReference type="PANTHER" id="PTHR12475">
    <property type="match status" value="1"/>
</dbReference>
<evidence type="ECO:0008006" key="3">
    <source>
        <dbReference type="Google" id="ProtNLM"/>
    </source>
</evidence>
<dbReference type="EMBL" id="FXZK01000001">
    <property type="protein sequence ID" value="SMY07017.1"/>
    <property type="molecule type" value="Genomic_DNA"/>
</dbReference>
<dbReference type="Pfam" id="PF13279">
    <property type="entry name" value="4HBT_2"/>
    <property type="match status" value="1"/>
</dbReference>
<dbReference type="CDD" id="cd00586">
    <property type="entry name" value="4HBT"/>
    <property type="match status" value="1"/>
</dbReference>
<dbReference type="InterPro" id="IPR051490">
    <property type="entry name" value="THEM6_lcsJ_thioesterase"/>
</dbReference>